<name>A0AAN9F2Y7_CROPI</name>
<dbReference type="Pfam" id="PF24425">
    <property type="entry name" value="Ig_GP210_15th"/>
    <property type="match status" value="1"/>
</dbReference>
<evidence type="ECO:0000259" key="1">
    <source>
        <dbReference type="Pfam" id="PF24425"/>
    </source>
</evidence>
<evidence type="ECO:0000313" key="2">
    <source>
        <dbReference type="EMBL" id="KAK7266548.1"/>
    </source>
</evidence>
<dbReference type="InterPro" id="IPR056232">
    <property type="entry name" value="Ig_GP210_15th"/>
</dbReference>
<sequence length="85" mass="9301">MAKAVGEPTSIFQAWKIKTANNGYNFSVKFSESLAAPGGSQRVSFDCRVDPPYAGYVKPWMDLDFGDSLPIFPLLTGAFGAWYLS</sequence>
<dbReference type="AlphaFoldDB" id="A0AAN9F2Y7"/>
<evidence type="ECO:0000313" key="3">
    <source>
        <dbReference type="Proteomes" id="UP001372338"/>
    </source>
</evidence>
<feature type="domain" description="Nuclear pore complex protein GP210 Ig-like" evidence="1">
    <location>
        <begin position="17"/>
        <end position="72"/>
    </location>
</feature>
<organism evidence="2 3">
    <name type="scientific">Crotalaria pallida</name>
    <name type="common">Smooth rattlebox</name>
    <name type="synonym">Crotalaria striata</name>
    <dbReference type="NCBI Taxonomy" id="3830"/>
    <lineage>
        <taxon>Eukaryota</taxon>
        <taxon>Viridiplantae</taxon>
        <taxon>Streptophyta</taxon>
        <taxon>Embryophyta</taxon>
        <taxon>Tracheophyta</taxon>
        <taxon>Spermatophyta</taxon>
        <taxon>Magnoliopsida</taxon>
        <taxon>eudicotyledons</taxon>
        <taxon>Gunneridae</taxon>
        <taxon>Pentapetalae</taxon>
        <taxon>rosids</taxon>
        <taxon>fabids</taxon>
        <taxon>Fabales</taxon>
        <taxon>Fabaceae</taxon>
        <taxon>Papilionoideae</taxon>
        <taxon>50 kb inversion clade</taxon>
        <taxon>genistoids sensu lato</taxon>
        <taxon>core genistoids</taxon>
        <taxon>Crotalarieae</taxon>
        <taxon>Crotalaria</taxon>
    </lineage>
</organism>
<keyword evidence="3" id="KW-1185">Reference proteome</keyword>
<gene>
    <name evidence="2" type="ORF">RIF29_19196</name>
</gene>
<protein>
    <recommendedName>
        <fullName evidence="1">Nuclear pore complex protein GP210 Ig-like domain-containing protein</fullName>
    </recommendedName>
</protein>
<proteinExistence type="predicted"/>
<comment type="caution">
    <text evidence="2">The sequence shown here is derived from an EMBL/GenBank/DDBJ whole genome shotgun (WGS) entry which is preliminary data.</text>
</comment>
<reference evidence="2 3" key="1">
    <citation type="submission" date="2024-01" db="EMBL/GenBank/DDBJ databases">
        <title>The genomes of 5 underutilized Papilionoideae crops provide insights into root nodulation and disease resistanc.</title>
        <authorList>
            <person name="Yuan L."/>
        </authorList>
    </citation>
    <scope>NUCLEOTIDE SEQUENCE [LARGE SCALE GENOMIC DNA]</scope>
    <source>
        <strain evidence="2">ZHUSHIDOU_FW_LH</strain>
        <tissue evidence="2">Leaf</tissue>
    </source>
</reference>
<accession>A0AAN9F2Y7</accession>
<dbReference type="EMBL" id="JAYWIO010000004">
    <property type="protein sequence ID" value="KAK7266548.1"/>
    <property type="molecule type" value="Genomic_DNA"/>
</dbReference>
<dbReference type="Proteomes" id="UP001372338">
    <property type="component" value="Unassembled WGS sequence"/>
</dbReference>